<dbReference type="PIRSF" id="PIRSF000538">
    <property type="entry name" value="GlpK"/>
    <property type="match status" value="1"/>
</dbReference>
<feature type="domain" description="Carbohydrate kinase FGGY C-terminal" evidence="5">
    <location>
        <begin position="314"/>
        <end position="454"/>
    </location>
</feature>
<keyword evidence="7" id="KW-1185">Reference proteome</keyword>
<dbReference type="GO" id="GO:0016301">
    <property type="term" value="F:kinase activity"/>
    <property type="evidence" value="ECO:0007669"/>
    <property type="project" value="UniProtKB-KW"/>
</dbReference>
<evidence type="ECO:0000259" key="5">
    <source>
        <dbReference type="Pfam" id="PF02782"/>
    </source>
</evidence>
<dbReference type="InterPro" id="IPR018485">
    <property type="entry name" value="FGGY_C"/>
</dbReference>
<dbReference type="Proteomes" id="UP001164761">
    <property type="component" value="Chromosome"/>
</dbReference>
<keyword evidence="3 6" id="KW-0418">Kinase</keyword>
<accession>A0ABY6ZDV5</accession>
<feature type="domain" description="Carbohydrate kinase FGGY N-terminal" evidence="4">
    <location>
        <begin position="4"/>
        <end position="225"/>
    </location>
</feature>
<dbReference type="InterPro" id="IPR043129">
    <property type="entry name" value="ATPase_NBD"/>
</dbReference>
<dbReference type="RefSeq" id="WP_268004260.1">
    <property type="nucleotide sequence ID" value="NZ_CP104067.1"/>
</dbReference>
<sequence>MKLIGLDIGTTSLCGVVVDTQTSAIVDQKTRSNDASVAGEGHAYLQDASRIFSIVQDIVQELLGRHRDVAAVCVSGQMHGVLYLDKDGRPVSPLFTWLDGRGNLHCDGKRTYRDAFAGLTGYEVPTGYGLLTHFVNVQKGEVPSDAAALCTIADYVTAKLANIAHPVTEPTLAASLGVFDLVKSRFDEEALLRAGIRPMMLPTVVPSCTVVGHMDDGVQVVTGVGDNQASHIGSVQSLADTLLVNVGTGAQLSLMVHEHVSVPGFETRPFPGNRYLLVSATLGGGKSYALVESFFRQVLELCGVATQEPQYGAMDHLLAKASQENLRNDSRQRSGSGAAPGALVHTTLTVSPQFYGTREDPSSRGAITNISEDNFTPLDLMVGVLDGIAIELHQYVKALPGTLQMNIKHLVGAGNAIRKNVYLASIVQDIFGRSLLVPRHREEAAVGAALCAGVGVGAYESFNEAAADVIDYALPS</sequence>
<organism evidence="6 7">
    <name type="scientific">Alicyclobacillus fastidiosus</name>
    <dbReference type="NCBI Taxonomy" id="392011"/>
    <lineage>
        <taxon>Bacteria</taxon>
        <taxon>Bacillati</taxon>
        <taxon>Bacillota</taxon>
        <taxon>Bacilli</taxon>
        <taxon>Bacillales</taxon>
        <taxon>Alicyclobacillaceae</taxon>
        <taxon>Alicyclobacillus</taxon>
    </lineage>
</organism>
<name>A0ABY6ZDV5_9BACL</name>
<dbReference type="InterPro" id="IPR000577">
    <property type="entry name" value="Carb_kinase_FGGY"/>
</dbReference>
<dbReference type="Pfam" id="PF00370">
    <property type="entry name" value="FGGY_N"/>
    <property type="match status" value="1"/>
</dbReference>
<evidence type="ECO:0000256" key="3">
    <source>
        <dbReference type="ARBA" id="ARBA00022777"/>
    </source>
</evidence>
<dbReference type="Pfam" id="PF02782">
    <property type="entry name" value="FGGY_C"/>
    <property type="match status" value="1"/>
</dbReference>
<dbReference type="PANTHER" id="PTHR43095">
    <property type="entry name" value="SUGAR KINASE"/>
    <property type="match status" value="1"/>
</dbReference>
<dbReference type="PANTHER" id="PTHR43095:SF5">
    <property type="entry name" value="XYLULOSE KINASE"/>
    <property type="match status" value="1"/>
</dbReference>
<dbReference type="Gene3D" id="3.30.420.40">
    <property type="match status" value="2"/>
</dbReference>
<dbReference type="EMBL" id="CP104067">
    <property type="protein sequence ID" value="WAH40364.1"/>
    <property type="molecule type" value="Genomic_DNA"/>
</dbReference>
<protein>
    <submittedName>
        <fullName evidence="6">FGGY family carbohydrate kinase</fullName>
    </submittedName>
</protein>
<comment type="similarity">
    <text evidence="1">Belongs to the FGGY kinase family.</text>
</comment>
<dbReference type="SUPFAM" id="SSF53067">
    <property type="entry name" value="Actin-like ATPase domain"/>
    <property type="match status" value="2"/>
</dbReference>
<evidence type="ECO:0000313" key="6">
    <source>
        <dbReference type="EMBL" id="WAH40364.1"/>
    </source>
</evidence>
<gene>
    <name evidence="6" type="ORF">NZD89_18600</name>
</gene>
<proteinExistence type="inferred from homology"/>
<evidence type="ECO:0000256" key="1">
    <source>
        <dbReference type="ARBA" id="ARBA00009156"/>
    </source>
</evidence>
<evidence type="ECO:0000259" key="4">
    <source>
        <dbReference type="Pfam" id="PF00370"/>
    </source>
</evidence>
<evidence type="ECO:0000313" key="7">
    <source>
        <dbReference type="Proteomes" id="UP001164761"/>
    </source>
</evidence>
<reference evidence="6" key="1">
    <citation type="submission" date="2022-08" db="EMBL/GenBank/DDBJ databases">
        <title>Alicyclobacillus fastidiosus DSM 17978, complete genome.</title>
        <authorList>
            <person name="Wang Q."/>
            <person name="Cai R."/>
            <person name="Wang Z."/>
        </authorList>
    </citation>
    <scope>NUCLEOTIDE SEQUENCE</scope>
    <source>
        <strain evidence="6">DSM 17978</strain>
    </source>
</reference>
<dbReference type="InterPro" id="IPR050406">
    <property type="entry name" value="FGGY_Carb_Kinase"/>
</dbReference>
<dbReference type="CDD" id="cd07777">
    <property type="entry name" value="ASKHA_NBD_FGGY_SHK"/>
    <property type="match status" value="1"/>
</dbReference>
<keyword evidence="2" id="KW-0808">Transferase</keyword>
<dbReference type="InterPro" id="IPR018484">
    <property type="entry name" value="FGGY_N"/>
</dbReference>
<evidence type="ECO:0000256" key="2">
    <source>
        <dbReference type="ARBA" id="ARBA00022679"/>
    </source>
</evidence>